<sequence>MNGKKITISLFLLGIILCLFTISIYLIKFGTLKFSDKTSDWVDFADYFSGILNPIIAILNLVFFAYLSFKIINIEDSRNNWTLQELARPYGDLLTESTVNSIELSLHNVGLGPLILTDFRVYKDADNSYKDFYYLINDIADQENISPDIKFKIDSFELSSTHGAIAKDKSICIFKIYFINDNMKENQEFIKLLRTKLDSYYISITYEDLYGREIECINERLSFNDWRFSS</sequence>
<evidence type="ECO:0000313" key="2">
    <source>
        <dbReference type="EMBL" id="SMO77253.1"/>
    </source>
</evidence>
<evidence type="ECO:0000256" key="1">
    <source>
        <dbReference type="SAM" id="Phobius"/>
    </source>
</evidence>
<keyword evidence="3" id="KW-1185">Reference proteome</keyword>
<reference evidence="2 3" key="1">
    <citation type="submission" date="2017-05" db="EMBL/GenBank/DDBJ databases">
        <authorList>
            <person name="Varghese N."/>
            <person name="Submissions S."/>
        </authorList>
    </citation>
    <scope>NUCLEOTIDE SEQUENCE [LARGE SCALE GENOMIC DNA]</scope>
    <source>
        <strain evidence="2 3">DSM 29982</strain>
    </source>
</reference>
<dbReference type="Proteomes" id="UP000319267">
    <property type="component" value="Unassembled WGS sequence"/>
</dbReference>
<gene>
    <name evidence="2" type="ORF">SAMN06265220_103694</name>
</gene>
<keyword evidence="1" id="KW-0812">Transmembrane</keyword>
<accession>A0A521DZW1</accession>
<keyword evidence="1" id="KW-0472">Membrane</keyword>
<organism evidence="2 3">
    <name type="scientific">Flavobacterium nitrogenifigens</name>
    <dbReference type="NCBI Taxonomy" id="1617283"/>
    <lineage>
        <taxon>Bacteria</taxon>
        <taxon>Pseudomonadati</taxon>
        <taxon>Bacteroidota</taxon>
        <taxon>Flavobacteriia</taxon>
        <taxon>Flavobacteriales</taxon>
        <taxon>Flavobacteriaceae</taxon>
        <taxon>Flavobacterium</taxon>
    </lineage>
</organism>
<keyword evidence="1" id="KW-1133">Transmembrane helix</keyword>
<proteinExistence type="predicted"/>
<dbReference type="OrthoDB" id="1261799at2"/>
<evidence type="ECO:0000313" key="3">
    <source>
        <dbReference type="Proteomes" id="UP000319267"/>
    </source>
</evidence>
<protein>
    <submittedName>
        <fullName evidence="2">Uncharacterized protein</fullName>
    </submittedName>
</protein>
<feature type="transmembrane region" description="Helical" evidence="1">
    <location>
        <begin position="47"/>
        <end position="69"/>
    </location>
</feature>
<feature type="transmembrane region" description="Helical" evidence="1">
    <location>
        <begin position="7"/>
        <end position="27"/>
    </location>
</feature>
<dbReference type="RefSeq" id="WP_111377142.1">
    <property type="nucleotide sequence ID" value="NZ_CP043612.1"/>
</dbReference>
<name>A0A521DZW1_9FLAO</name>
<dbReference type="AlphaFoldDB" id="A0A521DZW1"/>
<dbReference type="EMBL" id="FXTQ01000003">
    <property type="protein sequence ID" value="SMO77253.1"/>
    <property type="molecule type" value="Genomic_DNA"/>
</dbReference>